<organism evidence="3 4">
    <name type="scientific">Selenomonas dianae</name>
    <dbReference type="NCBI Taxonomy" id="135079"/>
    <lineage>
        <taxon>Bacteria</taxon>
        <taxon>Bacillati</taxon>
        <taxon>Bacillota</taxon>
        <taxon>Negativicutes</taxon>
        <taxon>Selenomonadales</taxon>
        <taxon>Selenomonadaceae</taxon>
        <taxon>Selenomonas</taxon>
    </lineage>
</organism>
<proteinExistence type="predicted"/>
<dbReference type="InterPro" id="IPR020845">
    <property type="entry name" value="AMP-binding_CS"/>
</dbReference>
<dbReference type="InterPro" id="IPR010071">
    <property type="entry name" value="AA_adenyl_dom"/>
</dbReference>
<dbReference type="InterPro" id="IPR025110">
    <property type="entry name" value="AMP-bd_C"/>
</dbReference>
<dbReference type="EMBL" id="BAAACR010000013">
    <property type="protein sequence ID" value="GAA0217151.1"/>
    <property type="molecule type" value="Genomic_DNA"/>
</dbReference>
<accession>A0ABN0TAY2</accession>
<dbReference type="PANTHER" id="PTHR45527">
    <property type="entry name" value="NONRIBOSOMAL PEPTIDE SYNTHETASE"/>
    <property type="match status" value="1"/>
</dbReference>
<dbReference type="InterPro" id="IPR042099">
    <property type="entry name" value="ANL_N_sf"/>
</dbReference>
<dbReference type="InterPro" id="IPR045851">
    <property type="entry name" value="AMP-bd_C_sf"/>
</dbReference>
<dbReference type="NCBIfam" id="TIGR01733">
    <property type="entry name" value="AA-adenyl-dom"/>
    <property type="match status" value="1"/>
</dbReference>
<gene>
    <name evidence="3" type="ORF">GCM10008919_20480</name>
</gene>
<dbReference type="PANTHER" id="PTHR45527:SF1">
    <property type="entry name" value="FATTY ACID SYNTHASE"/>
    <property type="match status" value="1"/>
</dbReference>
<feature type="domain" description="AMP-binding enzyme C-terminal" evidence="2">
    <location>
        <begin position="424"/>
        <end position="493"/>
    </location>
</feature>
<dbReference type="Gene3D" id="3.30.300.30">
    <property type="match status" value="1"/>
</dbReference>
<keyword evidence="4" id="KW-1185">Reference proteome</keyword>
<comment type="caution">
    <text evidence="3">The sequence shown here is derived from an EMBL/GenBank/DDBJ whole genome shotgun (WGS) entry which is preliminary data.</text>
</comment>
<reference evidence="3 4" key="1">
    <citation type="journal article" date="2019" name="Int. J. Syst. Evol. Microbiol.">
        <title>The Global Catalogue of Microorganisms (GCM) 10K type strain sequencing project: providing services to taxonomists for standard genome sequencing and annotation.</title>
        <authorList>
            <consortium name="The Broad Institute Genomics Platform"/>
            <consortium name="The Broad Institute Genome Sequencing Center for Infectious Disease"/>
            <person name="Wu L."/>
            <person name="Ma J."/>
        </authorList>
    </citation>
    <scope>NUCLEOTIDE SEQUENCE [LARGE SCALE GENOMIC DNA]</scope>
    <source>
        <strain evidence="3 4">JCM 8542</strain>
    </source>
</reference>
<dbReference type="InterPro" id="IPR000873">
    <property type="entry name" value="AMP-dep_synth/lig_dom"/>
</dbReference>
<dbReference type="SUPFAM" id="SSF56801">
    <property type="entry name" value="Acetyl-CoA synthetase-like"/>
    <property type="match status" value="1"/>
</dbReference>
<evidence type="ECO:0000313" key="3">
    <source>
        <dbReference type="EMBL" id="GAA0217151.1"/>
    </source>
</evidence>
<dbReference type="Proteomes" id="UP001500399">
    <property type="component" value="Unassembled WGS sequence"/>
</dbReference>
<dbReference type="Gene3D" id="3.40.50.12780">
    <property type="entry name" value="N-terminal domain of ligase-like"/>
    <property type="match status" value="1"/>
</dbReference>
<sequence length="503" mass="56036">MLTNVTQYLQYSAAHCPDKIAVQDAARGLTFSQLASQSRALASAIAASVGGKKCQPVAVYLPKGVDCIIAFFAAAYSGNFYTPLDTAMPKGRLHSIMDTLRPAVVITDRMHHEAAAEVAVDAVVMDLEELHAQTVDDSVLDKIRRTVIDTDPLYVMFTSGSTGIPKGVVVSHRSVIDYTEWLAETFAFSERTVFGNQAPFYFDNSILDIYSTVKNAGKMVIIPEEKFLSSKRLCRYLDEVGINTIFWVPSALVLVANSGALDTVCPKGIEKVLFCGEVMPTAQLNVWRRALPHALYANLYGPTEITDVCAYFIVEREFSDTESLPIGFPCRNTEILVLNERDEAVADGEIGELCVRGTCLSYGYYRSPEKTAAAFTQNPLNTMYPEKIYRTGDLVRYNQYGELLYLGRKDYQIKHMGHRIELGEIETAASAYRDVKQSCALYDAEKQRIILFVAAEDIDKKALYQHLKNGLPHYMLPALIVDLEALPLNANGKIDRLKLKEQW</sequence>
<dbReference type="Pfam" id="PF00501">
    <property type="entry name" value="AMP-binding"/>
    <property type="match status" value="1"/>
</dbReference>
<dbReference type="Pfam" id="PF13193">
    <property type="entry name" value="AMP-binding_C"/>
    <property type="match status" value="1"/>
</dbReference>
<dbReference type="PROSITE" id="PS00455">
    <property type="entry name" value="AMP_BINDING"/>
    <property type="match status" value="1"/>
</dbReference>
<name>A0ABN0TAY2_9FIRM</name>
<protein>
    <submittedName>
        <fullName evidence="3">AMP-binding protein</fullName>
    </submittedName>
</protein>
<dbReference type="RefSeq" id="WP_304986598.1">
    <property type="nucleotide sequence ID" value="NZ_BAAACR010000013.1"/>
</dbReference>
<evidence type="ECO:0000259" key="1">
    <source>
        <dbReference type="Pfam" id="PF00501"/>
    </source>
</evidence>
<feature type="domain" description="AMP-dependent synthetase/ligase" evidence="1">
    <location>
        <begin position="10"/>
        <end position="365"/>
    </location>
</feature>
<evidence type="ECO:0000313" key="4">
    <source>
        <dbReference type="Proteomes" id="UP001500399"/>
    </source>
</evidence>
<evidence type="ECO:0000259" key="2">
    <source>
        <dbReference type="Pfam" id="PF13193"/>
    </source>
</evidence>
<dbReference type="CDD" id="cd05930">
    <property type="entry name" value="A_NRPS"/>
    <property type="match status" value="1"/>
</dbReference>